<dbReference type="RefSeq" id="WP_305172867.1">
    <property type="nucleotide sequence ID" value="NZ_JAUUDS010000003.1"/>
</dbReference>
<keyword evidence="1" id="KW-0472">Membrane</keyword>
<dbReference type="EMBL" id="JAUUDS010000003">
    <property type="protein sequence ID" value="MDP1027151.1"/>
    <property type="molecule type" value="Genomic_DNA"/>
</dbReference>
<proteinExistence type="predicted"/>
<evidence type="ECO:0008006" key="4">
    <source>
        <dbReference type="Google" id="ProtNLM"/>
    </source>
</evidence>
<feature type="transmembrane region" description="Helical" evidence="1">
    <location>
        <begin position="98"/>
        <end position="117"/>
    </location>
</feature>
<evidence type="ECO:0000313" key="3">
    <source>
        <dbReference type="Proteomes" id="UP001230685"/>
    </source>
</evidence>
<comment type="caution">
    <text evidence="2">The sequence shown here is derived from an EMBL/GenBank/DDBJ whole genome shotgun (WGS) entry which is preliminary data.</text>
</comment>
<accession>A0ABT9EK30</accession>
<feature type="transmembrane region" description="Helical" evidence="1">
    <location>
        <begin position="252"/>
        <end position="272"/>
    </location>
</feature>
<keyword evidence="1" id="KW-0812">Transmembrane</keyword>
<name>A0ABT9EK30_9SPHN</name>
<organism evidence="2 3">
    <name type="scientific">Sphingomonas aurea</name>
    <dbReference type="NCBI Taxonomy" id="3063994"/>
    <lineage>
        <taxon>Bacteria</taxon>
        <taxon>Pseudomonadati</taxon>
        <taxon>Pseudomonadota</taxon>
        <taxon>Alphaproteobacteria</taxon>
        <taxon>Sphingomonadales</taxon>
        <taxon>Sphingomonadaceae</taxon>
        <taxon>Sphingomonas</taxon>
    </lineage>
</organism>
<keyword evidence="3" id="KW-1185">Reference proteome</keyword>
<dbReference type="Proteomes" id="UP001230685">
    <property type="component" value="Unassembled WGS sequence"/>
</dbReference>
<reference evidence="2 3" key="1">
    <citation type="submission" date="2023-07" db="EMBL/GenBank/DDBJ databases">
        <authorList>
            <person name="Kim M.K."/>
        </authorList>
    </citation>
    <scope>NUCLEOTIDE SEQUENCE [LARGE SCALE GENOMIC DNA]</scope>
    <source>
        <strain evidence="2 3">KR1UV-12</strain>
    </source>
</reference>
<evidence type="ECO:0000313" key="2">
    <source>
        <dbReference type="EMBL" id="MDP1027151.1"/>
    </source>
</evidence>
<keyword evidence="1" id="KW-1133">Transmembrane helix</keyword>
<feature type="transmembrane region" description="Helical" evidence="1">
    <location>
        <begin position="16"/>
        <end position="36"/>
    </location>
</feature>
<feature type="transmembrane region" description="Helical" evidence="1">
    <location>
        <begin position="56"/>
        <end position="77"/>
    </location>
</feature>
<protein>
    <recommendedName>
        <fullName evidence="4">ResB-like domain-containing protein</fullName>
    </recommendedName>
</protein>
<evidence type="ECO:0000256" key="1">
    <source>
        <dbReference type="SAM" id="Phobius"/>
    </source>
</evidence>
<sequence length="285" mass="31505">MSERTPAARARRRRRIGGALAAWGILASLFLLWQTLTYRGLMALAAEWQFNTFGRYYPSLTYVLLAVVIASPVLWLLRRDPREDEDLPDLPGLFFIRSILGVGVGCLLVCLVVLIAMTSLPGDTGPVERIVLGSPTAARVPRTGPTILVGSVVRDRTAGLNQELLVARRTMRFAPMLTPGAAPQSVRFFVEIGPNEEAATLRPDGLREGILRQGGLPGELEKLFGYAGYDLTTPYYTLFATRAGLQWPYRVAAIQLAIVGLVCLIAAGLLHLRRERLRRRLREAR</sequence>
<gene>
    <name evidence="2" type="ORF">Q5H91_08005</name>
</gene>